<dbReference type="Proteomes" id="UP000822688">
    <property type="component" value="Chromosome 3"/>
</dbReference>
<dbReference type="EMBL" id="CM026423">
    <property type="protein sequence ID" value="KAG0583317.1"/>
    <property type="molecule type" value="Genomic_DNA"/>
</dbReference>
<dbReference type="InterPro" id="IPR058192">
    <property type="entry name" value="WHD_ROQ1-like"/>
</dbReference>
<dbReference type="GO" id="GO:0007165">
    <property type="term" value="P:signal transduction"/>
    <property type="evidence" value="ECO:0007669"/>
    <property type="project" value="InterPro"/>
</dbReference>
<comment type="caution">
    <text evidence="4">The sequence shown here is derived from an EMBL/GenBank/DDBJ whole genome shotgun (WGS) entry which is preliminary data.</text>
</comment>
<dbReference type="InterPro" id="IPR055414">
    <property type="entry name" value="LRR_R13L4/SHOC2-like"/>
</dbReference>
<dbReference type="SUPFAM" id="SSF52058">
    <property type="entry name" value="L domain-like"/>
    <property type="match status" value="1"/>
</dbReference>
<dbReference type="PROSITE" id="PS50104">
    <property type="entry name" value="TIR"/>
    <property type="match status" value="1"/>
</dbReference>
<dbReference type="Pfam" id="PF23598">
    <property type="entry name" value="LRR_14"/>
    <property type="match status" value="2"/>
</dbReference>
<reference evidence="4" key="1">
    <citation type="submission" date="2020-06" db="EMBL/GenBank/DDBJ databases">
        <title>WGS assembly of Ceratodon purpureus strain R40.</title>
        <authorList>
            <person name="Carey S.B."/>
            <person name="Jenkins J."/>
            <person name="Shu S."/>
            <person name="Lovell J.T."/>
            <person name="Sreedasyam A."/>
            <person name="Maumus F."/>
            <person name="Tiley G.P."/>
            <person name="Fernandez-Pozo N."/>
            <person name="Barry K."/>
            <person name="Chen C."/>
            <person name="Wang M."/>
            <person name="Lipzen A."/>
            <person name="Daum C."/>
            <person name="Saski C.A."/>
            <person name="Payton A.C."/>
            <person name="Mcbreen J.C."/>
            <person name="Conrad R.E."/>
            <person name="Kollar L.M."/>
            <person name="Olsson S."/>
            <person name="Huttunen S."/>
            <person name="Landis J.B."/>
            <person name="Wickett N.J."/>
            <person name="Johnson M.G."/>
            <person name="Rensing S.A."/>
            <person name="Grimwood J."/>
            <person name="Schmutz J."/>
            <person name="Mcdaniel S.F."/>
        </authorList>
    </citation>
    <scope>NUCLEOTIDE SEQUENCE</scope>
    <source>
        <strain evidence="4">R40</strain>
    </source>
</reference>
<dbReference type="InterPro" id="IPR002182">
    <property type="entry name" value="NB-ARC"/>
</dbReference>
<dbReference type="Gene3D" id="3.40.50.300">
    <property type="entry name" value="P-loop containing nucleotide triphosphate hydrolases"/>
    <property type="match status" value="1"/>
</dbReference>
<dbReference type="Gene3D" id="3.40.50.10140">
    <property type="entry name" value="Toll/interleukin-1 receptor homology (TIR) domain"/>
    <property type="match status" value="1"/>
</dbReference>
<dbReference type="SMART" id="SM00255">
    <property type="entry name" value="TIR"/>
    <property type="match status" value="1"/>
</dbReference>
<dbReference type="GO" id="GO:0043531">
    <property type="term" value="F:ADP binding"/>
    <property type="evidence" value="ECO:0007669"/>
    <property type="project" value="InterPro"/>
</dbReference>
<dbReference type="InterPro" id="IPR042197">
    <property type="entry name" value="Apaf_helical"/>
</dbReference>
<feature type="domain" description="TIR" evidence="3">
    <location>
        <begin position="14"/>
        <end position="178"/>
    </location>
</feature>
<dbReference type="PRINTS" id="PR00364">
    <property type="entry name" value="DISEASERSIST"/>
</dbReference>
<name>A0A8T0IKD6_CERPU</name>
<keyword evidence="1" id="KW-0433">Leucine-rich repeat</keyword>
<dbReference type="InterPro" id="IPR032675">
    <property type="entry name" value="LRR_dom_sf"/>
</dbReference>
<dbReference type="InterPro" id="IPR027417">
    <property type="entry name" value="P-loop_NTPase"/>
</dbReference>
<dbReference type="GO" id="GO:0051707">
    <property type="term" value="P:response to other organism"/>
    <property type="evidence" value="ECO:0007669"/>
    <property type="project" value="UniProtKB-ARBA"/>
</dbReference>
<sequence length="1030" mass="114766">MNNSEASTSGAVTEYYDVFLNHRGPDVKATFVAHLEDALRCAGFRPFLDARSLMKGNPALKSIDQALDMAKVHIAVVSRRYAESKYCLNELVAMIKSGKPVIPVFYDVEPDDLRWMKKGLFAEAFLKHKSKGRTQKKLQEWTDALGALAGITAFRLADYKRDEAKLKREVVNEVARLTPSNEPIETEPYRVGLTGPATRCIEMLDNMGDRIGLLGLVGMGGVGKTTLAREIYNQFVAMKKFRCMTFLDIDGDSSTSNMEVRPAWSRNLRKQLLWDLLRVQTSSLNDYSSWFGKISTLGPVLIVVDDVHNRGQFEALVPFVSELHPGSRIIVTSRDLSIFNNVAGRAGLDHYLYHVSTLDSEESNMLFNWHAFHAEVALDDYKVVAKNVVEACGGLPLALKVIGSSLFDKRLDGDLVTIWLEAVYALRQSQDVMGVLKWSYDGLTTLEKHMFLDITCLFYNKRVDEAMAYWGSCKECTSCGGMHVPHTSLRCLIDKNLVKVDDGGGAFRIHNLIIDMGQEIGKNMKRHFLNGSIVEGTDMTIGLKLVKCRKRKFDAMDFAHMPNLHFLELPDGCLIDGNFKCISRKLRWLTWREMSFKHMPMGLDVSNLVLLDLSKSTRLATLLTESHGNFEGFPNLLQLDLQECTSMTRLPNFIGQSSRLQKLNLRNCISLKGLPESIGQASGLQLVDLWGCTKLKTLPESIGQLQQLQTLTLVGCRSLTAIPDSIGALSNLRRLDPVGCISLVKLPPSIGLCSSLQVLWVSLGASAECHTYSDAHIGEAWSRLEVLYLYDCGGFGSLLAYGAFKSLNRLTLKGSTVTELPESIGLLMRLTSLQIDRCERLQCLPNSIGDLKLLQYLWLRYCDNLKRLPKTLGGLTSLKYLWIDSCPIRKLPRSTGQLSGLQELMMKGCKNLQKLPTSIRNLKGLRRFMLRDCGSVEAMGALTTLQGLPMWGTTSVTELPASLGLVSTLVAYGDKLKSYEKEYTEIVVQVLEEDESGFLIAYHDESSGVTTLQRGIHEEQNSTAILQVGA</sequence>
<keyword evidence="5" id="KW-1185">Reference proteome</keyword>
<dbReference type="Gene3D" id="3.80.10.10">
    <property type="entry name" value="Ribonuclease Inhibitor"/>
    <property type="match status" value="2"/>
</dbReference>
<accession>A0A8T0IKD6</accession>
<dbReference type="InterPro" id="IPR044974">
    <property type="entry name" value="Disease_R_plants"/>
</dbReference>
<dbReference type="Gene3D" id="1.10.8.430">
    <property type="entry name" value="Helical domain of apoptotic protease-activating factors"/>
    <property type="match status" value="1"/>
</dbReference>
<gene>
    <name evidence="4" type="ORF">KC19_3G126500</name>
</gene>
<dbReference type="Pfam" id="PF00931">
    <property type="entry name" value="NB-ARC"/>
    <property type="match status" value="1"/>
</dbReference>
<dbReference type="InterPro" id="IPR035897">
    <property type="entry name" value="Toll_tir_struct_dom_sf"/>
</dbReference>
<dbReference type="AlphaFoldDB" id="A0A8T0IKD6"/>
<keyword evidence="2" id="KW-0677">Repeat</keyword>
<evidence type="ECO:0000313" key="4">
    <source>
        <dbReference type="EMBL" id="KAG0583317.1"/>
    </source>
</evidence>
<dbReference type="Pfam" id="PF23282">
    <property type="entry name" value="WHD_ROQ1"/>
    <property type="match status" value="1"/>
</dbReference>
<dbReference type="SUPFAM" id="SSF52047">
    <property type="entry name" value="RNI-like"/>
    <property type="match status" value="1"/>
</dbReference>
<dbReference type="SUPFAM" id="SSF52540">
    <property type="entry name" value="P-loop containing nucleoside triphosphate hydrolases"/>
    <property type="match status" value="1"/>
</dbReference>
<dbReference type="PANTHER" id="PTHR11017:SF579">
    <property type="entry name" value="TIR DOMAIN-CONTAINING PROTEIN"/>
    <property type="match status" value="1"/>
</dbReference>
<evidence type="ECO:0000313" key="5">
    <source>
        <dbReference type="Proteomes" id="UP000822688"/>
    </source>
</evidence>
<evidence type="ECO:0000259" key="3">
    <source>
        <dbReference type="PROSITE" id="PS50104"/>
    </source>
</evidence>
<dbReference type="Pfam" id="PF01582">
    <property type="entry name" value="TIR"/>
    <property type="match status" value="1"/>
</dbReference>
<dbReference type="PANTHER" id="PTHR11017">
    <property type="entry name" value="LEUCINE-RICH REPEAT-CONTAINING PROTEIN"/>
    <property type="match status" value="1"/>
</dbReference>
<evidence type="ECO:0000256" key="1">
    <source>
        <dbReference type="ARBA" id="ARBA00022614"/>
    </source>
</evidence>
<dbReference type="SUPFAM" id="SSF52200">
    <property type="entry name" value="Toll/Interleukin receptor TIR domain"/>
    <property type="match status" value="1"/>
</dbReference>
<evidence type="ECO:0000256" key="2">
    <source>
        <dbReference type="ARBA" id="ARBA00022737"/>
    </source>
</evidence>
<proteinExistence type="predicted"/>
<dbReference type="GO" id="GO:0006952">
    <property type="term" value="P:defense response"/>
    <property type="evidence" value="ECO:0007669"/>
    <property type="project" value="UniProtKB-KW"/>
</dbReference>
<dbReference type="InterPro" id="IPR000157">
    <property type="entry name" value="TIR_dom"/>
</dbReference>
<protein>
    <recommendedName>
        <fullName evidence="3">TIR domain-containing protein</fullName>
    </recommendedName>
</protein>
<organism evidence="4 5">
    <name type="scientific">Ceratodon purpureus</name>
    <name type="common">Fire moss</name>
    <name type="synonym">Dicranum purpureum</name>
    <dbReference type="NCBI Taxonomy" id="3225"/>
    <lineage>
        <taxon>Eukaryota</taxon>
        <taxon>Viridiplantae</taxon>
        <taxon>Streptophyta</taxon>
        <taxon>Embryophyta</taxon>
        <taxon>Bryophyta</taxon>
        <taxon>Bryophytina</taxon>
        <taxon>Bryopsida</taxon>
        <taxon>Dicranidae</taxon>
        <taxon>Pseudoditrichales</taxon>
        <taxon>Ditrichaceae</taxon>
        <taxon>Ceratodon</taxon>
    </lineage>
</organism>